<dbReference type="InterPro" id="IPR001878">
    <property type="entry name" value="Znf_CCHC"/>
</dbReference>
<feature type="compositionally biased region" description="Acidic residues" evidence="2">
    <location>
        <begin position="49"/>
        <end position="75"/>
    </location>
</feature>
<dbReference type="InterPro" id="IPR043502">
    <property type="entry name" value="DNA/RNA_pol_sf"/>
</dbReference>
<accession>A0A699HFI6</accession>
<dbReference type="InterPro" id="IPR041577">
    <property type="entry name" value="RT_RNaseH_2"/>
</dbReference>
<dbReference type="CDD" id="cd00303">
    <property type="entry name" value="retropepsin_like"/>
    <property type="match status" value="1"/>
</dbReference>
<dbReference type="AlphaFoldDB" id="A0A699HFI6"/>
<feature type="region of interest" description="Disordered" evidence="2">
    <location>
        <begin position="23"/>
        <end position="100"/>
    </location>
</feature>
<keyword evidence="1" id="KW-0511">Multifunctional enzyme</keyword>
<evidence type="ECO:0000259" key="3">
    <source>
        <dbReference type="PROSITE" id="PS50994"/>
    </source>
</evidence>
<dbReference type="Gene3D" id="3.30.70.270">
    <property type="match status" value="1"/>
</dbReference>
<dbReference type="InterPro" id="IPR036397">
    <property type="entry name" value="RNaseH_sf"/>
</dbReference>
<dbReference type="Pfam" id="PF17921">
    <property type="entry name" value="Integrase_H2C2"/>
    <property type="match status" value="1"/>
</dbReference>
<dbReference type="SUPFAM" id="SSF53098">
    <property type="entry name" value="Ribonuclease H-like"/>
    <property type="match status" value="1"/>
</dbReference>
<dbReference type="GO" id="GO:0003676">
    <property type="term" value="F:nucleic acid binding"/>
    <property type="evidence" value="ECO:0007669"/>
    <property type="project" value="InterPro"/>
</dbReference>
<dbReference type="Pfam" id="PF17919">
    <property type="entry name" value="RT_RNaseH_2"/>
    <property type="match status" value="1"/>
</dbReference>
<dbReference type="InterPro" id="IPR012337">
    <property type="entry name" value="RNaseH-like_sf"/>
</dbReference>
<organism evidence="4">
    <name type="scientific">Tanacetum cinerariifolium</name>
    <name type="common">Dalmatian daisy</name>
    <name type="synonym">Chrysanthemum cinerariifolium</name>
    <dbReference type="NCBI Taxonomy" id="118510"/>
    <lineage>
        <taxon>Eukaryota</taxon>
        <taxon>Viridiplantae</taxon>
        <taxon>Streptophyta</taxon>
        <taxon>Embryophyta</taxon>
        <taxon>Tracheophyta</taxon>
        <taxon>Spermatophyta</taxon>
        <taxon>Magnoliopsida</taxon>
        <taxon>eudicotyledons</taxon>
        <taxon>Gunneridae</taxon>
        <taxon>Pentapetalae</taxon>
        <taxon>asterids</taxon>
        <taxon>campanulids</taxon>
        <taxon>Asterales</taxon>
        <taxon>Asteraceae</taxon>
        <taxon>Asteroideae</taxon>
        <taxon>Anthemideae</taxon>
        <taxon>Anthemidinae</taxon>
        <taxon>Tanacetum</taxon>
    </lineage>
</organism>
<evidence type="ECO:0000256" key="2">
    <source>
        <dbReference type="SAM" id="MobiDB-lite"/>
    </source>
</evidence>
<proteinExistence type="predicted"/>
<protein>
    <submittedName>
        <fullName evidence="4">Retrotransposable element Tf2</fullName>
    </submittedName>
</protein>
<comment type="caution">
    <text evidence="4">The sequence shown here is derived from an EMBL/GenBank/DDBJ whole genome shotgun (WGS) entry which is preliminary data.</text>
</comment>
<dbReference type="EMBL" id="BKCJ010148523">
    <property type="protein sequence ID" value="GEY05526.1"/>
    <property type="molecule type" value="Genomic_DNA"/>
</dbReference>
<dbReference type="Gene3D" id="1.10.340.70">
    <property type="match status" value="1"/>
</dbReference>
<dbReference type="PANTHER" id="PTHR37984">
    <property type="entry name" value="PROTEIN CBG26694"/>
    <property type="match status" value="1"/>
</dbReference>
<dbReference type="Pfam" id="PF08284">
    <property type="entry name" value="RVP_2"/>
    <property type="match status" value="2"/>
</dbReference>
<dbReference type="PANTHER" id="PTHR37984:SF5">
    <property type="entry name" value="PROTEIN NYNRIN-LIKE"/>
    <property type="match status" value="1"/>
</dbReference>
<reference evidence="4" key="1">
    <citation type="journal article" date="2019" name="Sci. Rep.">
        <title>Draft genome of Tanacetum cinerariifolium, the natural source of mosquito coil.</title>
        <authorList>
            <person name="Yamashiro T."/>
            <person name="Shiraishi A."/>
            <person name="Satake H."/>
            <person name="Nakayama K."/>
        </authorList>
    </citation>
    <scope>NUCLEOTIDE SEQUENCE</scope>
</reference>
<feature type="domain" description="Integrase catalytic" evidence="3">
    <location>
        <begin position="873"/>
        <end position="1037"/>
    </location>
</feature>
<dbReference type="InterPro" id="IPR050951">
    <property type="entry name" value="Retrovirus_Pol_polyprotein"/>
</dbReference>
<dbReference type="Gene3D" id="3.10.10.10">
    <property type="entry name" value="HIV Type 1 Reverse Transcriptase, subunit A, domain 1"/>
    <property type="match status" value="1"/>
</dbReference>
<name>A0A699HFI6_TANCI</name>
<evidence type="ECO:0000313" key="4">
    <source>
        <dbReference type="EMBL" id="GEY05526.1"/>
    </source>
</evidence>
<sequence>MALRCRACDDLLIMANVNHPHDPDLPVVEPNQPDVVPAIPEPDPVEKEPQEEEETQGGEELNDEMDVDVDNEANEPELTFPYEEANPPNPPPPASDSEIEDVVESEDMVEYENAIVPTSVYEKERFKGLTDVEERVEYEKLKRDLEEANLGDLCLKNDRVKPSIIMPPKSAPLTQAVVRRMIKESGDVAIATKRARHANARNNASGCRQNRRAIELRRWFEKMEMTFAISKCSEGEKVKFAAATLRGQFCLAEEIQRMENELWNLKDKEYNIVGEVTSSRPTNINKGVHMAQKLMEQKAQARNERILEGKKQKQGNARAMTIVPNEGRVSAESLSVCDRCYVCHVGPCTIKCHKCGKVRHKTRYCKEKSVATRANTQPIWTCYDCGKQGHTRNRFPKKVKQEEVREAHGRAYAIKEAEPQGLNVVTGTFLLNNRYAYVLFDSSSDRSFVNTRFSSLLDIDPIKIDTSYDVDDHLFEIDLMLIELGTFDVIISMDWLIKHDVVIVYGEKVVHIPYRNKMLIVKGDRGMSQLKFISCIKAQKYIEQGCHLFLAHVIEMKLKEKRLEDVPVIHDFSEVFPKDLPGLPPPRQVEFQIDLVPGVAPVAQALYRLAQSEMKELLEQLRELLEKGFILPTSSPWGAPDKEEHGKHLKPVLELLKKGRLYANFSKCDFWLDSIRFLGHVIDRNRVHVDPTKSETIRNWAASTTPTKEEGEAFQLLKQKLCSALILALPKGTKDFVVYCDVSLKGYGAVLMQREKLIAYASRQLKTHEENYTTHDLELGAVVFTLSFASMERVVFGNHVWLSRFDGLRDLIMHESHKSKYSINPGSDKLYQDLKLLYWWLNMEADISTYVSKCLTCAKVKAEHQKSSDLLQQPEIPVWKWERITMDFVSGLPRMPSGYDTIWVIVDRLTKSAYFLPTTKTDTTEKLTNRYLKEIVCRHGVPISIILDRDSHFTSRYLKSIQKSLGTSLDKSTTYHPQMDGQSERTIQTLKDMLRAWVIDFESSWDRHLPLFEFSYNNSYHASIKIKNRLLTARSRQKSYVDGRTNLLEFEVGDMVLLKVSPWKGVKCLAEGDIVILIDEIKLDDKLHMIEEPVELLIKKLSDLSKVKYISLRFVGIRKEDQNILGNGRIRSRISTIISLRVTKKRISQAEHRDCAP</sequence>
<dbReference type="SMART" id="SM00343">
    <property type="entry name" value="ZnF_C2HC"/>
    <property type="match status" value="2"/>
</dbReference>
<dbReference type="Gene3D" id="4.10.60.10">
    <property type="entry name" value="Zinc finger, CCHC-type"/>
    <property type="match status" value="1"/>
</dbReference>
<gene>
    <name evidence="4" type="ORF">Tci_377500</name>
</gene>
<dbReference type="GO" id="GO:0015074">
    <property type="term" value="P:DNA integration"/>
    <property type="evidence" value="ECO:0007669"/>
    <property type="project" value="InterPro"/>
</dbReference>
<dbReference type="Gene3D" id="3.30.420.10">
    <property type="entry name" value="Ribonuclease H-like superfamily/Ribonuclease H"/>
    <property type="match status" value="1"/>
</dbReference>
<evidence type="ECO:0000256" key="1">
    <source>
        <dbReference type="ARBA" id="ARBA00023268"/>
    </source>
</evidence>
<dbReference type="InterPro" id="IPR001584">
    <property type="entry name" value="Integrase_cat-core"/>
</dbReference>
<dbReference type="InterPro" id="IPR041588">
    <property type="entry name" value="Integrase_H2C2"/>
</dbReference>
<dbReference type="SUPFAM" id="SSF56672">
    <property type="entry name" value="DNA/RNA polymerases"/>
    <property type="match status" value="1"/>
</dbReference>
<dbReference type="GO" id="GO:0008270">
    <property type="term" value="F:zinc ion binding"/>
    <property type="evidence" value="ECO:0007669"/>
    <property type="project" value="InterPro"/>
</dbReference>
<dbReference type="InterPro" id="IPR043128">
    <property type="entry name" value="Rev_trsase/Diguanyl_cyclase"/>
</dbReference>
<dbReference type="GO" id="GO:0003824">
    <property type="term" value="F:catalytic activity"/>
    <property type="evidence" value="ECO:0007669"/>
    <property type="project" value="UniProtKB-KW"/>
</dbReference>
<dbReference type="PROSITE" id="PS50994">
    <property type="entry name" value="INTEGRASE"/>
    <property type="match status" value="1"/>
</dbReference>